<gene>
    <name evidence="1" type="ORF">MD535_01050</name>
</gene>
<dbReference type="RefSeq" id="WP_265673043.1">
    <property type="nucleotide sequence ID" value="NZ_JAKRRY010000001.1"/>
</dbReference>
<dbReference type="InterPro" id="IPR036679">
    <property type="entry name" value="FlgN-like_sf"/>
</dbReference>
<name>A0A9X3HUU8_9VIBR</name>
<keyword evidence="2" id="KW-1185">Reference proteome</keyword>
<comment type="caution">
    <text evidence="1">The sequence shown here is derived from an EMBL/GenBank/DDBJ whole genome shotgun (WGS) entry which is preliminary data.</text>
</comment>
<evidence type="ECO:0000313" key="2">
    <source>
        <dbReference type="Proteomes" id="UP001155587"/>
    </source>
</evidence>
<dbReference type="SUPFAM" id="SSF140566">
    <property type="entry name" value="FlgN-like"/>
    <property type="match status" value="1"/>
</dbReference>
<proteinExistence type="predicted"/>
<dbReference type="EMBL" id="JAKRRY010000001">
    <property type="protein sequence ID" value="MCW8344616.1"/>
    <property type="molecule type" value="Genomic_DNA"/>
</dbReference>
<dbReference type="GO" id="GO:0044780">
    <property type="term" value="P:bacterial-type flagellum assembly"/>
    <property type="evidence" value="ECO:0007669"/>
    <property type="project" value="InterPro"/>
</dbReference>
<sequence>MLSYIDYGQRMLQYTRQLSDSLDEVKHAVLKGEYQRLESLNQKIISLSHQLAEVDLARFAMAKKLGCQDRQYANVIQTKLKGRLKEKIAAMDEKIEASVMVCKEKLARQGSVMILQHQVMEEALAKHKLRINV</sequence>
<evidence type="ECO:0000313" key="1">
    <source>
        <dbReference type="EMBL" id="MCW8344616.1"/>
    </source>
</evidence>
<dbReference type="Proteomes" id="UP001155587">
    <property type="component" value="Unassembled WGS sequence"/>
</dbReference>
<protein>
    <submittedName>
        <fullName evidence="1">Uncharacterized protein</fullName>
    </submittedName>
</protein>
<dbReference type="Gene3D" id="1.20.58.300">
    <property type="entry name" value="FlgN-like"/>
    <property type="match status" value="1"/>
</dbReference>
<dbReference type="AlphaFoldDB" id="A0A9X3HUU8"/>
<organism evidence="1 2">
    <name type="scientific">Vibrio qingdaonensis</name>
    <dbReference type="NCBI Taxonomy" id="2829491"/>
    <lineage>
        <taxon>Bacteria</taxon>
        <taxon>Pseudomonadati</taxon>
        <taxon>Pseudomonadota</taxon>
        <taxon>Gammaproteobacteria</taxon>
        <taxon>Vibrionales</taxon>
        <taxon>Vibrionaceae</taxon>
        <taxon>Vibrio</taxon>
    </lineage>
</organism>
<reference evidence="1" key="1">
    <citation type="submission" date="2022-02" db="EMBL/GenBank/DDBJ databases">
        <title>Vibrio sp. nov, a new bacterium isolated from seawater.</title>
        <authorList>
            <person name="Yuan Y."/>
        </authorList>
    </citation>
    <scope>NUCLEOTIDE SEQUENCE</scope>
    <source>
        <strain evidence="1">ZSDZ65</strain>
    </source>
</reference>
<accession>A0A9X3HUU8</accession>